<dbReference type="InterPro" id="IPR013103">
    <property type="entry name" value="RVT_2"/>
</dbReference>
<dbReference type="PANTHER" id="PTHR11439">
    <property type="entry name" value="GAG-POL-RELATED RETROTRANSPOSON"/>
    <property type="match status" value="1"/>
</dbReference>
<dbReference type="PANTHER" id="PTHR11439:SF483">
    <property type="entry name" value="PEPTIDE SYNTHASE GLIP-LIKE, PUTATIVE (AFU_ORTHOLOGUE AFUA_3G12920)-RELATED"/>
    <property type="match status" value="1"/>
</dbReference>
<accession>A0A6L2JEC6</accession>
<dbReference type="Pfam" id="PF07727">
    <property type="entry name" value="RVT_2"/>
    <property type="match status" value="1"/>
</dbReference>
<protein>
    <submittedName>
        <fullName evidence="3">Retrovirus-related Pol polyprotein from transposon TNT 1-94</fullName>
    </submittedName>
</protein>
<dbReference type="CDD" id="cd09272">
    <property type="entry name" value="RNase_HI_RT_Ty1"/>
    <property type="match status" value="1"/>
</dbReference>
<sequence length="963" mass="108883">MFGARPPIPPPFGASSGNLAQGVVDENLSQLLDSRGGSHVINVLAFDKEDFTSWKVRFLVFLDGLEPYLMKTLEDGPFVPMSSLSTFENLLPKRQNQWSNAESRLANQDKRLNSIIISCLPNDVMKSTCSKVTLDQLLSEQIPGNIVKALGGKGRRKENNPSKEVLFTKADVSTSEFTPMITSDFEDDSDIQEPLPPLPNWTRADPSSASKSFISLSDLTANMVDLTLNTASKEIKISSNKVSQTYVIKKRTESKHPAVQNSRPDKNAFPSTKQLLLTLMEEVKGIKNQILIPSNTSSSVSQACNSKTPKQKVWCKIYGSIAHEIADCLKNLRNSRKQKDYLKRFVWYLDSGCYRYMTGAKQYLHRYSKEPCPKVVFGDDSSGDTEGYVSVNYNGIIFTRIAYVNGLKHNLISISQSCDANFKVLFIKTQGTIFNQNDEVVLISPRRKDVYVTDMSSFIKESNACFLAKASPRAVNTACYTQNRSIIVKRHGKTVYDMFRGRSLDISYFYAFGCLDHIYNHMDHLENFDKKADDGFFLGYSLVAKAFRVIEGDAINFNENRSFPDDEFIEPRHKDTQCSVNIKYFPYVVAYENITSAILPTLQNSITSEEPPEFTIADSPPTIHEPDYAESADILESAEPQDNVLSESISDDQPALVNSPSAELILQNPVPQDRWSREKHIKLVNIIGEPLAGITTRSRIRDSDAPQHMSVYMSICSLKLNPRSSLKLWMKKDRLKWVFRNKMDEEGVVTKNKARLVAKGYKHEEDGCESAFLNGKISKEVYIEQPPRFESSEFLNYVCKLNKALYGMKQAPRAWYQANPKESYLVAVKRIFRYLKSTPNLGLWYPKGSGFDLKVYSDSDYAGFNLDRKSTSGGCQIVRGNLVCVIAISYNPVLHSRTKHIDIRYHLIRDHILKGVIELHFVPTDLQLADIFTKPLSEPSFTRLIAELGMLNIEKHISDKKRL</sequence>
<dbReference type="Pfam" id="PF22936">
    <property type="entry name" value="Pol_BBD"/>
    <property type="match status" value="1"/>
</dbReference>
<name>A0A6L2JEC6_TANCI</name>
<feature type="domain" description="Retrovirus-related Pol polyprotein from transposon TNT 1-94-like beta-barrel" evidence="2">
    <location>
        <begin position="347"/>
        <end position="420"/>
    </location>
</feature>
<evidence type="ECO:0000313" key="3">
    <source>
        <dbReference type="EMBL" id="GEU34265.1"/>
    </source>
</evidence>
<gene>
    <name evidence="3" type="ORF">Tci_006243</name>
</gene>
<dbReference type="AlphaFoldDB" id="A0A6L2JEC6"/>
<evidence type="ECO:0000259" key="2">
    <source>
        <dbReference type="Pfam" id="PF22936"/>
    </source>
</evidence>
<reference evidence="3" key="1">
    <citation type="journal article" date="2019" name="Sci. Rep.">
        <title>Draft genome of Tanacetum cinerariifolium, the natural source of mosquito coil.</title>
        <authorList>
            <person name="Yamashiro T."/>
            <person name="Shiraishi A."/>
            <person name="Satake H."/>
            <person name="Nakayama K."/>
        </authorList>
    </citation>
    <scope>NUCLEOTIDE SEQUENCE</scope>
</reference>
<dbReference type="InterPro" id="IPR054722">
    <property type="entry name" value="PolX-like_BBD"/>
</dbReference>
<comment type="caution">
    <text evidence="3">The sequence shown here is derived from an EMBL/GenBank/DDBJ whole genome shotgun (WGS) entry which is preliminary data.</text>
</comment>
<dbReference type="EMBL" id="BKCJ010000558">
    <property type="protein sequence ID" value="GEU34265.1"/>
    <property type="molecule type" value="Genomic_DNA"/>
</dbReference>
<evidence type="ECO:0000259" key="1">
    <source>
        <dbReference type="Pfam" id="PF07727"/>
    </source>
</evidence>
<proteinExistence type="predicted"/>
<organism evidence="3">
    <name type="scientific">Tanacetum cinerariifolium</name>
    <name type="common">Dalmatian daisy</name>
    <name type="synonym">Chrysanthemum cinerariifolium</name>
    <dbReference type="NCBI Taxonomy" id="118510"/>
    <lineage>
        <taxon>Eukaryota</taxon>
        <taxon>Viridiplantae</taxon>
        <taxon>Streptophyta</taxon>
        <taxon>Embryophyta</taxon>
        <taxon>Tracheophyta</taxon>
        <taxon>Spermatophyta</taxon>
        <taxon>Magnoliopsida</taxon>
        <taxon>eudicotyledons</taxon>
        <taxon>Gunneridae</taxon>
        <taxon>Pentapetalae</taxon>
        <taxon>asterids</taxon>
        <taxon>campanulids</taxon>
        <taxon>Asterales</taxon>
        <taxon>Asteraceae</taxon>
        <taxon>Asteroideae</taxon>
        <taxon>Anthemideae</taxon>
        <taxon>Anthemidinae</taxon>
        <taxon>Tanacetum</taxon>
    </lineage>
</organism>
<feature type="domain" description="Reverse transcriptase Ty1/copia-type" evidence="1">
    <location>
        <begin position="768"/>
        <end position="818"/>
    </location>
</feature>